<accession>A0A915KQZ2</accession>
<evidence type="ECO:0000313" key="2">
    <source>
        <dbReference type="WBParaSite" id="nRc.2.0.1.t40113-RA"/>
    </source>
</evidence>
<reference evidence="2" key="1">
    <citation type="submission" date="2022-11" db="UniProtKB">
        <authorList>
            <consortium name="WormBaseParasite"/>
        </authorList>
    </citation>
    <scope>IDENTIFICATION</scope>
</reference>
<protein>
    <submittedName>
        <fullName evidence="2">Uncharacterized protein</fullName>
    </submittedName>
</protein>
<organism evidence="1 2">
    <name type="scientific">Romanomermis culicivorax</name>
    <name type="common">Nematode worm</name>
    <dbReference type="NCBI Taxonomy" id="13658"/>
    <lineage>
        <taxon>Eukaryota</taxon>
        <taxon>Metazoa</taxon>
        <taxon>Ecdysozoa</taxon>
        <taxon>Nematoda</taxon>
        <taxon>Enoplea</taxon>
        <taxon>Dorylaimia</taxon>
        <taxon>Mermithida</taxon>
        <taxon>Mermithoidea</taxon>
        <taxon>Mermithidae</taxon>
        <taxon>Romanomermis</taxon>
    </lineage>
</organism>
<sequence>MFFATFCFTAQKKKFLLDQEMMSNNNELGTCPFDAFMFILLGTLLLASCDGKLNWTTSNSIFSFGMKGLRPRGTASDTKHRVKLARLKWDIVMPKIRPNLNEVDPETEQQWLERIQQDQEQLQQLERAPEMSNQELAMQLQEFKGTVEALFDIMANSAREDNKGEAESP</sequence>
<dbReference type="AlphaFoldDB" id="A0A915KQZ2"/>
<keyword evidence="1" id="KW-1185">Reference proteome</keyword>
<proteinExistence type="predicted"/>
<dbReference type="WBParaSite" id="nRc.2.0.1.t40113-RA">
    <property type="protein sequence ID" value="nRc.2.0.1.t40113-RA"/>
    <property type="gene ID" value="nRc.2.0.1.g40113"/>
</dbReference>
<dbReference type="Proteomes" id="UP000887565">
    <property type="component" value="Unplaced"/>
</dbReference>
<evidence type="ECO:0000313" key="1">
    <source>
        <dbReference type="Proteomes" id="UP000887565"/>
    </source>
</evidence>
<name>A0A915KQZ2_ROMCU</name>